<dbReference type="PANTHER" id="PTHR43777">
    <property type="entry name" value="MOLYBDENUM COFACTOR CYTIDYLYLTRANSFERASE"/>
    <property type="match status" value="1"/>
</dbReference>
<organism evidence="2 3">
    <name type="scientific">Paenibacillus albidus</name>
    <dbReference type="NCBI Taxonomy" id="2041023"/>
    <lineage>
        <taxon>Bacteria</taxon>
        <taxon>Bacillati</taxon>
        <taxon>Bacillota</taxon>
        <taxon>Bacilli</taxon>
        <taxon>Bacillales</taxon>
        <taxon>Paenibacillaceae</taxon>
        <taxon>Paenibacillus</taxon>
    </lineage>
</organism>
<dbReference type="Gene3D" id="3.90.550.10">
    <property type="entry name" value="Spore Coat Polysaccharide Biosynthesis Protein SpsA, Chain A"/>
    <property type="match status" value="1"/>
</dbReference>
<dbReference type="EMBL" id="BMKR01000010">
    <property type="protein sequence ID" value="GGF81488.1"/>
    <property type="molecule type" value="Genomic_DNA"/>
</dbReference>
<dbReference type="Pfam" id="PF12804">
    <property type="entry name" value="NTP_transf_3"/>
    <property type="match status" value="1"/>
</dbReference>
<gene>
    <name evidence="2" type="ORF">GCM10010912_28230</name>
</gene>
<sequence>MKVAGIYLAAGHNRRTGISKAARQQLQEFPGSRASLRELECCILEPLVVVVRANDTLEWLPPAVNKQSARRTETCLTAHLGLSFSLRCGLNAVLPLQPDAVIVAQADQPGVTSLHVNRLINTFRQSPELDYVADAGCGLLMPPALFSKAMFNALQGLNEDEGMAGLLRSPDYKGVVLEAKAEV</sequence>
<feature type="domain" description="MobA-like NTP transferase" evidence="1">
    <location>
        <begin position="5"/>
        <end position="169"/>
    </location>
</feature>
<reference evidence="2" key="2">
    <citation type="submission" date="2020-09" db="EMBL/GenBank/DDBJ databases">
        <authorList>
            <person name="Sun Q."/>
            <person name="Zhou Y."/>
        </authorList>
    </citation>
    <scope>NUCLEOTIDE SEQUENCE</scope>
    <source>
        <strain evidence="2">CGMCC 1.16134</strain>
    </source>
</reference>
<dbReference type="SUPFAM" id="SSF53448">
    <property type="entry name" value="Nucleotide-diphospho-sugar transferases"/>
    <property type="match status" value="1"/>
</dbReference>
<evidence type="ECO:0000259" key="1">
    <source>
        <dbReference type="Pfam" id="PF12804"/>
    </source>
</evidence>
<comment type="caution">
    <text evidence="2">The sequence shown here is derived from an EMBL/GenBank/DDBJ whole genome shotgun (WGS) entry which is preliminary data.</text>
</comment>
<dbReference type="GO" id="GO:0016779">
    <property type="term" value="F:nucleotidyltransferase activity"/>
    <property type="evidence" value="ECO:0007669"/>
    <property type="project" value="UniProtKB-ARBA"/>
</dbReference>
<keyword evidence="3" id="KW-1185">Reference proteome</keyword>
<dbReference type="InterPro" id="IPR029044">
    <property type="entry name" value="Nucleotide-diphossugar_trans"/>
</dbReference>
<name>A0A917CB27_9BACL</name>
<dbReference type="Proteomes" id="UP000637643">
    <property type="component" value="Unassembled WGS sequence"/>
</dbReference>
<accession>A0A917CB27</accession>
<dbReference type="InterPro" id="IPR025877">
    <property type="entry name" value="MobA-like_NTP_Trfase"/>
</dbReference>
<protein>
    <submittedName>
        <fullName evidence="2">Xanthine dehydrogenase accessory protein PucB</fullName>
    </submittedName>
</protein>
<dbReference type="AlphaFoldDB" id="A0A917CB27"/>
<evidence type="ECO:0000313" key="2">
    <source>
        <dbReference type="EMBL" id="GGF81488.1"/>
    </source>
</evidence>
<proteinExistence type="predicted"/>
<evidence type="ECO:0000313" key="3">
    <source>
        <dbReference type="Proteomes" id="UP000637643"/>
    </source>
</evidence>
<dbReference type="PANTHER" id="PTHR43777:SF1">
    <property type="entry name" value="MOLYBDENUM COFACTOR CYTIDYLYLTRANSFERASE"/>
    <property type="match status" value="1"/>
</dbReference>
<reference evidence="2" key="1">
    <citation type="journal article" date="2014" name="Int. J. Syst. Evol. Microbiol.">
        <title>Complete genome sequence of Corynebacterium casei LMG S-19264T (=DSM 44701T), isolated from a smear-ripened cheese.</title>
        <authorList>
            <consortium name="US DOE Joint Genome Institute (JGI-PGF)"/>
            <person name="Walter F."/>
            <person name="Albersmeier A."/>
            <person name="Kalinowski J."/>
            <person name="Ruckert C."/>
        </authorList>
    </citation>
    <scope>NUCLEOTIDE SEQUENCE</scope>
    <source>
        <strain evidence="2">CGMCC 1.16134</strain>
    </source>
</reference>